<protein>
    <submittedName>
        <fullName evidence="3">Lipopolysaccharide N-acetylmannosaminouronosyltransferase</fullName>
    </submittedName>
    <submittedName>
        <fullName evidence="4">UDP-N-acetyl-D-mannosaminouronate:lipid I N-acetyl-D-mannosaminouronosyltransferase</fullName>
    </submittedName>
</protein>
<organism evidence="3 6">
    <name type="scientific">Frederiksenia canicola</name>
    <dbReference type="NCBI Taxonomy" id="123824"/>
    <lineage>
        <taxon>Bacteria</taxon>
        <taxon>Pseudomonadati</taxon>
        <taxon>Pseudomonadota</taxon>
        <taxon>Gammaproteobacteria</taxon>
        <taxon>Pasteurellales</taxon>
        <taxon>Pasteurellaceae</taxon>
        <taxon>Frederiksenia</taxon>
    </lineage>
</organism>
<dbReference type="Proteomes" id="UP000276901">
    <property type="component" value="Unassembled WGS sequence"/>
</dbReference>
<gene>
    <name evidence="3" type="ORF">A4G17_03560</name>
    <name evidence="4" type="ORF">EDC49_2009</name>
</gene>
<dbReference type="KEGG" id="fcl:A4G17_03560"/>
<keyword evidence="5" id="KW-1185">Reference proteome</keyword>
<keyword evidence="1" id="KW-0328">Glycosyltransferase</keyword>
<accession>A0AAE6X5I5</accession>
<sequence length="240" mass="27116">MDKVDVNGIELLAARNQAELLAFLLNEQGVKTGKLVAINAEKVMLSDEQPEVRSLLAKAEYKYADGISVVWTIRKKYPQFADLERIAGADLWLALMQQAANLGTPVFLVGGQSDVLAETFAKLDAMSVKVVGTQDGYFSLDQEIAIFERIKQSGAKIISVGLGSPKQEQFMQNAQAYYPDALYMGIGGSYDVFVGKVKRAPKCWQNAGLEWLYRLLKQPTRWQRQRRLIKYAYHYWRNQL</sequence>
<dbReference type="CDD" id="cd06533">
    <property type="entry name" value="Glyco_transf_WecG_TagA"/>
    <property type="match status" value="1"/>
</dbReference>
<name>A0AAE6X5I5_9PAST</name>
<reference evidence="3 6" key="1">
    <citation type="submission" date="2016-03" db="EMBL/GenBank/DDBJ databases">
        <authorList>
            <person name="Hansen M.J."/>
            <person name="Bojesen A.M."/>
            <person name="Planet P."/>
        </authorList>
    </citation>
    <scope>NUCLEOTIDE SEQUENCE [LARGE SCALE GENOMIC DNA]</scope>
    <source>
        <strain evidence="3 6">HPA 21</strain>
    </source>
</reference>
<dbReference type="NCBIfam" id="NF002980">
    <property type="entry name" value="PRK03692.1"/>
    <property type="match status" value="1"/>
</dbReference>
<dbReference type="RefSeq" id="WP_123957585.1">
    <property type="nucleotide sequence ID" value="NZ_CP015029.1"/>
</dbReference>
<evidence type="ECO:0000313" key="5">
    <source>
        <dbReference type="Proteomes" id="UP000276901"/>
    </source>
</evidence>
<dbReference type="InterPro" id="IPR004629">
    <property type="entry name" value="WecG_TagA_CpsF"/>
</dbReference>
<evidence type="ECO:0000256" key="2">
    <source>
        <dbReference type="ARBA" id="ARBA00022679"/>
    </source>
</evidence>
<dbReference type="NCBIfam" id="TIGR00696">
    <property type="entry name" value="wecG_tagA_cpsF"/>
    <property type="match status" value="1"/>
</dbReference>
<dbReference type="AlphaFoldDB" id="A0AAE6X5I5"/>
<evidence type="ECO:0000313" key="6">
    <source>
        <dbReference type="Proteomes" id="UP000502287"/>
    </source>
</evidence>
<keyword evidence="2" id="KW-0808">Transferase</keyword>
<dbReference type="EMBL" id="RKQT01000006">
    <property type="protein sequence ID" value="RPE91003.1"/>
    <property type="molecule type" value="Genomic_DNA"/>
</dbReference>
<dbReference type="PANTHER" id="PTHR34136">
    <property type="match status" value="1"/>
</dbReference>
<evidence type="ECO:0000313" key="4">
    <source>
        <dbReference type="EMBL" id="RPE91003.1"/>
    </source>
</evidence>
<dbReference type="GO" id="GO:0016758">
    <property type="term" value="F:hexosyltransferase activity"/>
    <property type="evidence" value="ECO:0007669"/>
    <property type="project" value="TreeGrafter"/>
</dbReference>
<dbReference type="Pfam" id="PF03808">
    <property type="entry name" value="Glyco_tran_WecG"/>
    <property type="match status" value="1"/>
</dbReference>
<dbReference type="EMBL" id="CP015029">
    <property type="protein sequence ID" value="QIM64581.1"/>
    <property type="molecule type" value="Genomic_DNA"/>
</dbReference>
<proteinExistence type="predicted"/>
<evidence type="ECO:0000313" key="3">
    <source>
        <dbReference type="EMBL" id="QIM64581.1"/>
    </source>
</evidence>
<reference evidence="4 5" key="2">
    <citation type="submission" date="2018-11" db="EMBL/GenBank/DDBJ databases">
        <title>Genomic Encyclopedia of Type Strains, Phase IV (KMG-IV): sequencing the most valuable type-strain genomes for metagenomic binning, comparative biology and taxonomic classification.</title>
        <authorList>
            <person name="Goeker M."/>
        </authorList>
    </citation>
    <scope>NUCLEOTIDE SEQUENCE [LARGE SCALE GENOMIC DNA]</scope>
    <source>
        <strain evidence="4 5">DSM 25797</strain>
    </source>
</reference>
<dbReference type="PANTHER" id="PTHR34136:SF1">
    <property type="entry name" value="UDP-N-ACETYL-D-MANNOSAMINURONIC ACID TRANSFERASE"/>
    <property type="match status" value="1"/>
</dbReference>
<evidence type="ECO:0000256" key="1">
    <source>
        <dbReference type="ARBA" id="ARBA00022676"/>
    </source>
</evidence>
<dbReference type="Proteomes" id="UP000502287">
    <property type="component" value="Chromosome"/>
</dbReference>